<proteinExistence type="predicted"/>
<dbReference type="Proteomes" id="UP000270094">
    <property type="component" value="Unassembled WGS sequence"/>
</dbReference>
<feature type="compositionally biased region" description="Polar residues" evidence="1">
    <location>
        <begin position="52"/>
        <end position="63"/>
    </location>
</feature>
<sequence>MVIDVIVSGKDAFVLLESIRTCQFFVGGYFLCSTNGKESCLTSAADSKEVLSTETGSPLSSANEEGDRSYTEKLDSVHAETDSVELSDHEELKCMANSVVKEEVPGKPTSNSILASAVEASDGKLLSESFLLSRHDSNELGHR</sequence>
<organism evidence="2 3">
    <name type="scientific">Strongylus vulgaris</name>
    <name type="common">Blood worm</name>
    <dbReference type="NCBI Taxonomy" id="40348"/>
    <lineage>
        <taxon>Eukaryota</taxon>
        <taxon>Metazoa</taxon>
        <taxon>Ecdysozoa</taxon>
        <taxon>Nematoda</taxon>
        <taxon>Chromadorea</taxon>
        <taxon>Rhabditida</taxon>
        <taxon>Rhabditina</taxon>
        <taxon>Rhabditomorpha</taxon>
        <taxon>Strongyloidea</taxon>
        <taxon>Strongylidae</taxon>
        <taxon>Strongylus</taxon>
    </lineage>
</organism>
<reference evidence="2" key="1">
    <citation type="submission" date="2018-11" db="EMBL/GenBank/DDBJ databases">
        <authorList>
            <consortium name="Pathogen Informatics"/>
        </authorList>
    </citation>
    <scope>NUCLEOTIDE SEQUENCE [LARGE SCALE GENOMIC DNA]</scope>
</reference>
<evidence type="ECO:0000313" key="2">
    <source>
        <dbReference type="EMBL" id="VDM74953.1"/>
    </source>
</evidence>
<name>A0A3P7J3F5_STRVU</name>
<accession>A0A3P7J3F5</accession>
<evidence type="ECO:0000256" key="1">
    <source>
        <dbReference type="SAM" id="MobiDB-lite"/>
    </source>
</evidence>
<keyword evidence="3" id="KW-1185">Reference proteome</keyword>
<dbReference type="EMBL" id="UYYB01094770">
    <property type="protein sequence ID" value="VDM74953.1"/>
    <property type="molecule type" value="Genomic_DNA"/>
</dbReference>
<protein>
    <submittedName>
        <fullName evidence="2">Uncharacterized protein</fullName>
    </submittedName>
</protein>
<dbReference type="AlphaFoldDB" id="A0A3P7J3F5"/>
<feature type="compositionally biased region" description="Basic and acidic residues" evidence="1">
    <location>
        <begin position="65"/>
        <end position="87"/>
    </location>
</feature>
<evidence type="ECO:0000313" key="3">
    <source>
        <dbReference type="Proteomes" id="UP000270094"/>
    </source>
</evidence>
<gene>
    <name evidence="2" type="ORF">SVUK_LOCUS9951</name>
</gene>
<feature type="region of interest" description="Disordered" evidence="1">
    <location>
        <begin position="51"/>
        <end position="87"/>
    </location>
</feature>